<feature type="domain" description="HTH lysR-type" evidence="5">
    <location>
        <begin position="18"/>
        <end position="75"/>
    </location>
</feature>
<dbReference type="PANTHER" id="PTHR30346">
    <property type="entry name" value="TRANSCRIPTIONAL DUAL REGULATOR HCAR-RELATED"/>
    <property type="match status" value="1"/>
</dbReference>
<dbReference type="InterPro" id="IPR005119">
    <property type="entry name" value="LysR_subst-bd"/>
</dbReference>
<evidence type="ECO:0000256" key="4">
    <source>
        <dbReference type="ARBA" id="ARBA00023163"/>
    </source>
</evidence>
<keyword evidence="3" id="KW-0238">DNA-binding</keyword>
<dbReference type="RefSeq" id="WP_288879440.1">
    <property type="nucleotide sequence ID" value="NZ_CBFGNQ010000022.1"/>
</dbReference>
<dbReference type="PRINTS" id="PR00039">
    <property type="entry name" value="HTHLYSR"/>
</dbReference>
<evidence type="ECO:0000259" key="5">
    <source>
        <dbReference type="PROSITE" id="PS50931"/>
    </source>
</evidence>
<protein>
    <submittedName>
        <fullName evidence="6">LysR substrate-binding domain-containing protein</fullName>
    </submittedName>
</protein>
<dbReference type="InterPro" id="IPR036388">
    <property type="entry name" value="WH-like_DNA-bd_sf"/>
</dbReference>
<comment type="similarity">
    <text evidence="1">Belongs to the LysR transcriptional regulatory family.</text>
</comment>
<evidence type="ECO:0000313" key="6">
    <source>
        <dbReference type="EMBL" id="MEJ2902776.1"/>
    </source>
</evidence>
<keyword evidence="2" id="KW-0805">Transcription regulation</keyword>
<dbReference type="Proteomes" id="UP001378956">
    <property type="component" value="Unassembled WGS sequence"/>
</dbReference>
<reference evidence="6 7" key="1">
    <citation type="submission" date="2024-03" db="EMBL/GenBank/DDBJ databases">
        <title>Sequence of Lycoming College Course Isolates.</title>
        <authorList>
            <person name="Plotts O."/>
            <person name="Newman J."/>
        </authorList>
    </citation>
    <scope>NUCLEOTIDE SEQUENCE [LARGE SCALE GENOMIC DNA]</scope>
    <source>
        <strain evidence="6 7">CJB-3</strain>
    </source>
</reference>
<dbReference type="Pfam" id="PF03466">
    <property type="entry name" value="LysR_substrate"/>
    <property type="match status" value="1"/>
</dbReference>
<evidence type="ECO:0000313" key="7">
    <source>
        <dbReference type="Proteomes" id="UP001378956"/>
    </source>
</evidence>
<dbReference type="PROSITE" id="PS50931">
    <property type="entry name" value="HTH_LYSR"/>
    <property type="match status" value="1"/>
</dbReference>
<gene>
    <name evidence="6" type="ORF">WAE58_10090</name>
</gene>
<keyword evidence="4" id="KW-0804">Transcription</keyword>
<dbReference type="Gene3D" id="1.10.10.10">
    <property type="entry name" value="Winged helix-like DNA-binding domain superfamily/Winged helix DNA-binding domain"/>
    <property type="match status" value="1"/>
</dbReference>
<name>A0ABU8NM77_9SPHI</name>
<dbReference type="SUPFAM" id="SSF53850">
    <property type="entry name" value="Periplasmic binding protein-like II"/>
    <property type="match status" value="1"/>
</dbReference>
<evidence type="ECO:0000256" key="2">
    <source>
        <dbReference type="ARBA" id="ARBA00023015"/>
    </source>
</evidence>
<dbReference type="Gene3D" id="3.40.190.10">
    <property type="entry name" value="Periplasmic binding protein-like II"/>
    <property type="match status" value="2"/>
</dbReference>
<dbReference type="SUPFAM" id="SSF46785">
    <property type="entry name" value="Winged helix' DNA-binding domain"/>
    <property type="match status" value="1"/>
</dbReference>
<comment type="caution">
    <text evidence="6">The sequence shown here is derived from an EMBL/GenBank/DDBJ whole genome shotgun (WGS) entry which is preliminary data.</text>
</comment>
<dbReference type="CDD" id="cd08414">
    <property type="entry name" value="PBP2_LTTR_aromatics_like"/>
    <property type="match status" value="1"/>
</dbReference>
<proteinExistence type="inferred from homology"/>
<keyword evidence="7" id="KW-1185">Reference proteome</keyword>
<evidence type="ECO:0000256" key="3">
    <source>
        <dbReference type="ARBA" id="ARBA00023125"/>
    </source>
</evidence>
<dbReference type="PANTHER" id="PTHR30346:SF17">
    <property type="entry name" value="LYSR FAMILY TRANSCRIPTIONAL REGULATOR"/>
    <property type="match status" value="1"/>
</dbReference>
<evidence type="ECO:0000256" key="1">
    <source>
        <dbReference type="ARBA" id="ARBA00009437"/>
    </source>
</evidence>
<dbReference type="InterPro" id="IPR036390">
    <property type="entry name" value="WH_DNA-bd_sf"/>
</dbReference>
<organism evidence="6 7">
    <name type="scientific">Pedobacter panaciterrae</name>
    <dbReference type="NCBI Taxonomy" id="363849"/>
    <lineage>
        <taxon>Bacteria</taxon>
        <taxon>Pseudomonadati</taxon>
        <taxon>Bacteroidota</taxon>
        <taxon>Sphingobacteriia</taxon>
        <taxon>Sphingobacteriales</taxon>
        <taxon>Sphingobacteriaceae</taxon>
        <taxon>Pedobacter</taxon>
    </lineage>
</organism>
<dbReference type="InterPro" id="IPR000847">
    <property type="entry name" value="LysR_HTH_N"/>
</dbReference>
<accession>A0ABU8NM77</accession>
<dbReference type="Pfam" id="PF00126">
    <property type="entry name" value="HTH_1"/>
    <property type="match status" value="1"/>
</dbReference>
<dbReference type="EMBL" id="JBBEUB010000002">
    <property type="protein sequence ID" value="MEJ2902776.1"/>
    <property type="molecule type" value="Genomic_DNA"/>
</dbReference>
<sequence length="311" mass="35975">MKNINFINSRYPIGIINMELRHLLYFKTVAEELHFTKAATKLFISQPPLSRQIKELEEKLEVQLFTRDNKRVALTDAGKYFKTEVDAIFARLEESKNIVRQIHLSLSGELKIGYISSVYQSYLAEILKAMREEFPYIKTGLFELPTITQIEALEQGKLDVGILRAPILSEKLIIKTLFFDPFVVVIPFSAKKFSTNKELADFLKKSPFIFFNKEFAPHYNNKLIEICKRMQFTPDITHEANNVHSILQLVEAGLGVSILPLSLKKQYEYLKVSFIELENIPVNTEVVVAYKQTNRNPALKWFIDNYSNTNN</sequence>